<dbReference type="GO" id="GO:0003700">
    <property type="term" value="F:DNA-binding transcription factor activity"/>
    <property type="evidence" value="ECO:0007669"/>
    <property type="project" value="InterPro"/>
</dbReference>
<dbReference type="Pfam" id="PF08220">
    <property type="entry name" value="HTH_DeoR"/>
    <property type="match status" value="1"/>
</dbReference>
<dbReference type="PRINTS" id="PR00037">
    <property type="entry name" value="HTHLACR"/>
</dbReference>
<evidence type="ECO:0000313" key="5">
    <source>
        <dbReference type="EMBL" id="QUH29453.1"/>
    </source>
</evidence>
<dbReference type="InterPro" id="IPR050313">
    <property type="entry name" value="Carb_Metab_HTH_regulators"/>
</dbReference>
<feature type="domain" description="HTH deoR-type" evidence="4">
    <location>
        <begin position="3"/>
        <end position="58"/>
    </location>
</feature>
<dbReference type="PROSITE" id="PS51000">
    <property type="entry name" value="HTH_DEOR_2"/>
    <property type="match status" value="1"/>
</dbReference>
<dbReference type="PANTHER" id="PTHR30363:SF44">
    <property type="entry name" value="AGA OPERON TRANSCRIPTIONAL REPRESSOR-RELATED"/>
    <property type="match status" value="1"/>
</dbReference>
<dbReference type="AlphaFoldDB" id="A0A8J8SC51"/>
<evidence type="ECO:0000259" key="4">
    <source>
        <dbReference type="PROSITE" id="PS51000"/>
    </source>
</evidence>
<dbReference type="KEGG" id="vgu:HYG85_11190"/>
<reference evidence="5 6" key="1">
    <citation type="submission" date="2020-07" db="EMBL/GenBank/DDBJ databases">
        <title>Vallitalea guaymasensis genome.</title>
        <authorList>
            <person name="Postec A."/>
        </authorList>
    </citation>
    <scope>NUCLEOTIDE SEQUENCE [LARGE SCALE GENOMIC DNA]</scope>
    <source>
        <strain evidence="5 6">Ra1766G1</strain>
    </source>
</reference>
<dbReference type="SUPFAM" id="SSF100950">
    <property type="entry name" value="NagB/RpiA/CoA transferase-like"/>
    <property type="match status" value="1"/>
</dbReference>
<evidence type="ECO:0000256" key="3">
    <source>
        <dbReference type="ARBA" id="ARBA00023163"/>
    </source>
</evidence>
<dbReference type="InterPro" id="IPR036390">
    <property type="entry name" value="WH_DNA-bd_sf"/>
</dbReference>
<dbReference type="SMART" id="SM01134">
    <property type="entry name" value="DeoRC"/>
    <property type="match status" value="1"/>
</dbReference>
<dbReference type="Gene3D" id="1.10.10.10">
    <property type="entry name" value="Winged helix-like DNA-binding domain superfamily/Winged helix DNA-binding domain"/>
    <property type="match status" value="1"/>
</dbReference>
<proteinExistence type="predicted"/>
<protein>
    <submittedName>
        <fullName evidence="5">DeoR/GlpR transcriptional regulator</fullName>
    </submittedName>
</protein>
<keyword evidence="2" id="KW-0238">DNA-binding</keyword>
<dbReference type="InterPro" id="IPR018356">
    <property type="entry name" value="Tscrpt_reg_HTH_DeoR_CS"/>
</dbReference>
<evidence type="ECO:0000256" key="2">
    <source>
        <dbReference type="ARBA" id="ARBA00023125"/>
    </source>
</evidence>
<dbReference type="RefSeq" id="WP_212693524.1">
    <property type="nucleotide sequence ID" value="NZ_CP058561.1"/>
</dbReference>
<organism evidence="5 6">
    <name type="scientific">Vallitalea guaymasensis</name>
    <dbReference type="NCBI Taxonomy" id="1185412"/>
    <lineage>
        <taxon>Bacteria</taxon>
        <taxon>Bacillati</taxon>
        <taxon>Bacillota</taxon>
        <taxon>Clostridia</taxon>
        <taxon>Lachnospirales</taxon>
        <taxon>Vallitaleaceae</taxon>
        <taxon>Vallitalea</taxon>
    </lineage>
</organism>
<dbReference type="PROSITE" id="PS00894">
    <property type="entry name" value="HTH_DEOR_1"/>
    <property type="match status" value="1"/>
</dbReference>
<dbReference type="GO" id="GO:0003677">
    <property type="term" value="F:DNA binding"/>
    <property type="evidence" value="ECO:0007669"/>
    <property type="project" value="UniProtKB-KW"/>
</dbReference>
<dbReference type="InterPro" id="IPR037171">
    <property type="entry name" value="NagB/RpiA_transferase-like"/>
</dbReference>
<accession>A0A8J8SC51</accession>
<keyword evidence="1" id="KW-0805">Transcription regulation</keyword>
<dbReference type="SUPFAM" id="SSF46785">
    <property type="entry name" value="Winged helix' DNA-binding domain"/>
    <property type="match status" value="1"/>
</dbReference>
<dbReference type="InterPro" id="IPR014036">
    <property type="entry name" value="DeoR-like_C"/>
</dbReference>
<evidence type="ECO:0000256" key="1">
    <source>
        <dbReference type="ARBA" id="ARBA00023015"/>
    </source>
</evidence>
<dbReference type="Gene3D" id="3.40.50.1360">
    <property type="match status" value="1"/>
</dbReference>
<dbReference type="Proteomes" id="UP000677305">
    <property type="component" value="Chromosome"/>
</dbReference>
<dbReference type="EMBL" id="CP058561">
    <property type="protein sequence ID" value="QUH29453.1"/>
    <property type="molecule type" value="Genomic_DNA"/>
</dbReference>
<dbReference type="InterPro" id="IPR001034">
    <property type="entry name" value="DeoR_HTH"/>
</dbReference>
<keyword evidence="6" id="KW-1185">Reference proteome</keyword>
<sequence>MLAEERYKIILDLLEKNNSVKSSYLIELFGVSVETVRRDLEHLEKEGFLHRVHGGAMLDQINPKSIDFKIREKSHNQEKVNIAQNAMGFISEESVIALDNGTTTLEIAKLLKNKYKKLTILTNSILVVEELVNEPDYTIILLGGIVNTKDKSLKGELVENYINLFHIDICFISVSGISLKEGATEFEIDTIPIQKRLIERSGKKILLADSSKFGVVSLLKVCDLNDVDHIITDSNLKEAIYERYKAKGIDVIK</sequence>
<evidence type="ECO:0000313" key="6">
    <source>
        <dbReference type="Proteomes" id="UP000677305"/>
    </source>
</evidence>
<dbReference type="PANTHER" id="PTHR30363">
    <property type="entry name" value="HTH-TYPE TRANSCRIPTIONAL REGULATOR SRLR-RELATED"/>
    <property type="match status" value="1"/>
</dbReference>
<dbReference type="Pfam" id="PF00455">
    <property type="entry name" value="DeoRC"/>
    <property type="match status" value="1"/>
</dbReference>
<keyword evidence="3" id="KW-0804">Transcription</keyword>
<gene>
    <name evidence="5" type="ORF">HYG85_11190</name>
</gene>
<name>A0A8J8SC51_9FIRM</name>
<dbReference type="InterPro" id="IPR036388">
    <property type="entry name" value="WH-like_DNA-bd_sf"/>
</dbReference>
<dbReference type="SMART" id="SM00420">
    <property type="entry name" value="HTH_DEOR"/>
    <property type="match status" value="1"/>
</dbReference>